<gene>
    <name evidence="3" type="ORF">NIOZUU157_00099</name>
</gene>
<organism evidence="3">
    <name type="scientific">Virus NIOZ-UU157</name>
    <dbReference type="NCBI Taxonomy" id="2763269"/>
    <lineage>
        <taxon>Viruses</taxon>
    </lineage>
</organism>
<sequence>MRIIVTGGFGFIGSEFVNLIARENPKAQIVVVDKMTYAANPKNVKTGIALIKKDICDVTPHDLGEYDYIVHFAAESHVDNSITDGKPFIRTNVEGTFNLLECARQNKSLKKFIHISTDEVYGDMDDPKYHSVLGIKKKADENDSLEGSSYYSATKASSDLLVLAANRTFGLPYIITRTCNNYGSHQHKEKFLPTILRSIKEGKEIPVYGDGKNVREWIDVRDNVRQLYSLMLSDLTNEIFNIGTGQTYTNLDIIGMIGVIMKKPVKFKFVKDRLGHDRRYELNSNKLNQCADHWIDGKYRTLTNFLEEEIKKLK</sequence>
<dbReference type="InterPro" id="IPR001509">
    <property type="entry name" value="Epimerase_deHydtase"/>
</dbReference>
<evidence type="ECO:0000256" key="1">
    <source>
        <dbReference type="ARBA" id="ARBA00007637"/>
    </source>
</evidence>
<feature type="domain" description="NAD-dependent epimerase/dehydratase" evidence="2">
    <location>
        <begin position="3"/>
        <end position="243"/>
    </location>
</feature>
<dbReference type="PANTHER" id="PTHR43000">
    <property type="entry name" value="DTDP-D-GLUCOSE 4,6-DEHYDRATASE-RELATED"/>
    <property type="match status" value="1"/>
</dbReference>
<dbReference type="EMBL" id="MW030544">
    <property type="protein sequence ID" value="QPI16216.1"/>
    <property type="molecule type" value="Genomic_DNA"/>
</dbReference>
<protein>
    <recommendedName>
        <fullName evidence="2">NAD-dependent epimerase/dehydratase domain-containing protein</fullName>
    </recommendedName>
</protein>
<evidence type="ECO:0000313" key="3">
    <source>
        <dbReference type="EMBL" id="QPI16216.1"/>
    </source>
</evidence>
<name>A0A7S9STS7_9VIRU</name>
<evidence type="ECO:0000259" key="2">
    <source>
        <dbReference type="Pfam" id="PF01370"/>
    </source>
</evidence>
<dbReference type="Pfam" id="PF01370">
    <property type="entry name" value="Epimerase"/>
    <property type="match status" value="1"/>
</dbReference>
<dbReference type="SUPFAM" id="SSF51735">
    <property type="entry name" value="NAD(P)-binding Rossmann-fold domains"/>
    <property type="match status" value="1"/>
</dbReference>
<dbReference type="InterPro" id="IPR036291">
    <property type="entry name" value="NAD(P)-bd_dom_sf"/>
</dbReference>
<dbReference type="Gene3D" id="3.90.25.10">
    <property type="entry name" value="UDP-galactose 4-epimerase, domain 1"/>
    <property type="match status" value="1"/>
</dbReference>
<accession>A0A7S9STS7</accession>
<comment type="similarity">
    <text evidence="1">Belongs to the NAD(P)-dependent epimerase/dehydratase family.</text>
</comment>
<reference evidence="3" key="1">
    <citation type="submission" date="2020-08" db="EMBL/GenBank/DDBJ databases">
        <title>Bridging the membrane lipid divide: bacteria of the FCB group superphylum have the potential to synthesize archaeal ether lipids.</title>
        <authorList>
            <person name="Villanueva L."/>
            <person name="von Meijenfeldt F.A.B."/>
            <person name="Westbye A.B."/>
            <person name="Yadav S."/>
            <person name="Hopmans E.C."/>
            <person name="Dutilh B.E."/>
            <person name="Sinninghe Damste J.S."/>
        </authorList>
    </citation>
    <scope>NUCLEOTIDE SEQUENCE</scope>
    <source>
        <strain evidence="3">NIOZ-UU157</strain>
    </source>
</reference>
<proteinExistence type="inferred from homology"/>
<dbReference type="Gene3D" id="3.40.50.720">
    <property type="entry name" value="NAD(P)-binding Rossmann-like Domain"/>
    <property type="match status" value="1"/>
</dbReference>